<dbReference type="InterPro" id="IPR013766">
    <property type="entry name" value="Thioredoxin_domain"/>
</dbReference>
<dbReference type="Pfam" id="PF00578">
    <property type="entry name" value="AhpC-TSA"/>
    <property type="match status" value="1"/>
</dbReference>
<dbReference type="GO" id="GO:0016209">
    <property type="term" value="F:antioxidant activity"/>
    <property type="evidence" value="ECO:0007669"/>
    <property type="project" value="InterPro"/>
</dbReference>
<dbReference type="RefSeq" id="WP_068240012.1">
    <property type="nucleotide sequence ID" value="NZ_LPUY01000012.1"/>
</dbReference>
<proteinExistence type="predicted"/>
<comment type="caution">
    <text evidence="2">The sequence shown here is derived from an EMBL/GenBank/DDBJ whole genome shotgun (WGS) entry which is preliminary data.</text>
</comment>
<dbReference type="Gene3D" id="3.40.30.10">
    <property type="entry name" value="Glutaredoxin"/>
    <property type="match status" value="1"/>
</dbReference>
<keyword evidence="3" id="KW-1185">Reference proteome</keyword>
<evidence type="ECO:0000259" key="1">
    <source>
        <dbReference type="PROSITE" id="PS51352"/>
    </source>
</evidence>
<dbReference type="EMBL" id="LPUY01000012">
    <property type="protein sequence ID" value="KUP94504.1"/>
    <property type="molecule type" value="Genomic_DNA"/>
</dbReference>
<dbReference type="GO" id="GO:0016491">
    <property type="term" value="F:oxidoreductase activity"/>
    <property type="evidence" value="ECO:0007669"/>
    <property type="project" value="InterPro"/>
</dbReference>
<dbReference type="InterPro" id="IPR036249">
    <property type="entry name" value="Thioredoxin-like_sf"/>
</dbReference>
<dbReference type="Proteomes" id="UP000068382">
    <property type="component" value="Unassembled WGS sequence"/>
</dbReference>
<organism evidence="2 3">
    <name type="scientific">Tritonibacter horizontis</name>
    <dbReference type="NCBI Taxonomy" id="1768241"/>
    <lineage>
        <taxon>Bacteria</taxon>
        <taxon>Pseudomonadati</taxon>
        <taxon>Pseudomonadota</taxon>
        <taxon>Alphaproteobacteria</taxon>
        <taxon>Rhodobacterales</taxon>
        <taxon>Paracoccaceae</taxon>
        <taxon>Tritonibacter</taxon>
    </lineage>
</organism>
<sequence>MSHKLMPDRPAPQMSLPLVGGGRFDLATETPDAFTMIVVYRGHHCPVCKAYLTQLSGLLEQYEAAGFSVVAVSMNDAELARRSQQDWALGQLRIAYDLTPEMARDWGLWISKAFKDTEQEIFAEPGLFWIRPDGRLYLVDIANMPWARPDLEFLLSKAAYALAQDYPARGTFAT</sequence>
<dbReference type="AlphaFoldDB" id="A0A132C1Q6"/>
<reference evidence="2 3" key="1">
    <citation type="submission" date="2015-12" db="EMBL/GenBank/DDBJ databases">
        <title>Genome sequence of the marine Rhodobacteraceae strain O3.65, Candidatus Tritonibacter horizontis.</title>
        <authorList>
            <person name="Poehlein A."/>
            <person name="Giebel H.A."/>
            <person name="Voget S."/>
            <person name="Brinkhoff T."/>
        </authorList>
    </citation>
    <scope>NUCLEOTIDE SEQUENCE [LARGE SCALE GENOMIC DNA]</scope>
    <source>
        <strain evidence="2 3">O3.65</strain>
    </source>
</reference>
<name>A0A132C1Q6_9RHOB</name>
<dbReference type="CDD" id="cd02970">
    <property type="entry name" value="PRX_like2"/>
    <property type="match status" value="1"/>
</dbReference>
<feature type="domain" description="Thioredoxin" evidence="1">
    <location>
        <begin position="5"/>
        <end position="163"/>
    </location>
</feature>
<dbReference type="PROSITE" id="PS51352">
    <property type="entry name" value="THIOREDOXIN_2"/>
    <property type="match status" value="1"/>
</dbReference>
<dbReference type="InterPro" id="IPR000866">
    <property type="entry name" value="AhpC/TSA"/>
</dbReference>
<accession>A0A132C1Q6</accession>
<dbReference type="SUPFAM" id="SSF52833">
    <property type="entry name" value="Thioredoxin-like"/>
    <property type="match status" value="1"/>
</dbReference>
<protein>
    <submittedName>
        <fullName evidence="2">AhpC/TSA family protein</fullName>
    </submittedName>
</protein>
<evidence type="ECO:0000313" key="2">
    <source>
        <dbReference type="EMBL" id="KUP94504.1"/>
    </source>
</evidence>
<dbReference type="OrthoDB" id="9809746at2"/>
<gene>
    <name evidence="2" type="ORF">TRIHO_04300</name>
</gene>
<evidence type="ECO:0000313" key="3">
    <source>
        <dbReference type="Proteomes" id="UP000068382"/>
    </source>
</evidence>